<organism evidence="1 2">
    <name type="scientific">Vanrija pseudolonga</name>
    <dbReference type="NCBI Taxonomy" id="143232"/>
    <lineage>
        <taxon>Eukaryota</taxon>
        <taxon>Fungi</taxon>
        <taxon>Dikarya</taxon>
        <taxon>Basidiomycota</taxon>
        <taxon>Agaricomycotina</taxon>
        <taxon>Tremellomycetes</taxon>
        <taxon>Trichosporonales</taxon>
        <taxon>Trichosporonaceae</taxon>
        <taxon>Vanrija</taxon>
    </lineage>
</organism>
<dbReference type="Proteomes" id="UP000827549">
    <property type="component" value="Chromosome 3"/>
</dbReference>
<dbReference type="RefSeq" id="XP_062626784.1">
    <property type="nucleotide sequence ID" value="XM_062770800.1"/>
</dbReference>
<keyword evidence="2" id="KW-1185">Reference proteome</keyword>
<evidence type="ECO:0000313" key="1">
    <source>
        <dbReference type="EMBL" id="WOO80752.1"/>
    </source>
</evidence>
<proteinExistence type="predicted"/>
<protein>
    <submittedName>
        <fullName evidence="1">Uncharacterized protein</fullName>
    </submittedName>
</protein>
<dbReference type="AlphaFoldDB" id="A0AAF0Y6A7"/>
<dbReference type="EMBL" id="CP086716">
    <property type="protein sequence ID" value="WOO80752.1"/>
    <property type="molecule type" value="Genomic_DNA"/>
</dbReference>
<evidence type="ECO:0000313" key="2">
    <source>
        <dbReference type="Proteomes" id="UP000827549"/>
    </source>
</evidence>
<reference evidence="1" key="1">
    <citation type="submission" date="2023-10" db="EMBL/GenBank/DDBJ databases">
        <authorList>
            <person name="Noh H."/>
        </authorList>
    </citation>
    <scope>NUCLEOTIDE SEQUENCE</scope>
    <source>
        <strain evidence="1">DUCC4014</strain>
    </source>
</reference>
<name>A0AAF0Y6A7_9TREE</name>
<accession>A0AAF0Y6A7</accession>
<gene>
    <name evidence="1" type="ORF">LOC62_03G004277</name>
</gene>
<sequence length="95" mass="9860">MSCWAVLYPPLPLPLSPQPPLPPSDAMAVASVHALPPPAPSNAMDMPSFFSTPDSTPSTSAPAQFACPLCGLLSTCPMCWNRQLSLLHPSASTGS</sequence>
<dbReference type="GeneID" id="87807515"/>